<dbReference type="PROSITE" id="PS51263">
    <property type="entry name" value="ADF_H"/>
    <property type="match status" value="2"/>
</dbReference>
<comment type="subcellular location">
    <subcellularLocation>
        <location evidence="2">Cytoplasm</location>
        <location evidence="2">Cell cortex</location>
    </subcellularLocation>
    <subcellularLocation>
        <location evidence="1">Cytoplasm</location>
        <location evidence="1">Cytoskeleton</location>
    </subcellularLocation>
</comment>
<evidence type="ECO:0000259" key="12">
    <source>
        <dbReference type="PROSITE" id="PS51263"/>
    </source>
</evidence>
<dbReference type="Proteomes" id="UP000324629">
    <property type="component" value="Unassembled WGS sequence"/>
</dbReference>
<comment type="function">
    <text evidence="9">Actin-binding protein involved in motile and morphological processes. Inhibits actin polymerization, likely by sequestering G-actin.</text>
</comment>
<evidence type="ECO:0000256" key="5">
    <source>
        <dbReference type="ARBA" id="ARBA00022737"/>
    </source>
</evidence>
<dbReference type="FunFam" id="3.40.20.10:FF:000042">
    <property type="entry name" value="Actin depolymerizing protein"/>
    <property type="match status" value="1"/>
</dbReference>
<evidence type="ECO:0000313" key="14">
    <source>
        <dbReference type="Proteomes" id="UP000324629"/>
    </source>
</evidence>
<keyword evidence="14" id="KW-1185">Reference proteome</keyword>
<dbReference type="EMBL" id="QNGE01003650">
    <property type="protein sequence ID" value="KAA3673773.1"/>
    <property type="molecule type" value="Genomic_DNA"/>
</dbReference>
<evidence type="ECO:0000256" key="10">
    <source>
        <dbReference type="ARBA" id="ARBA00069496"/>
    </source>
</evidence>
<dbReference type="SMART" id="SM00102">
    <property type="entry name" value="ADF"/>
    <property type="match status" value="2"/>
</dbReference>
<reference evidence="13 14" key="1">
    <citation type="journal article" date="2019" name="Gigascience">
        <title>Whole-genome sequence of the oriental lung fluke Paragonimus westermani.</title>
        <authorList>
            <person name="Oey H."/>
            <person name="Zakrzewski M."/>
            <person name="Narain K."/>
            <person name="Devi K.R."/>
            <person name="Agatsuma T."/>
            <person name="Nawaratna S."/>
            <person name="Gobert G.N."/>
            <person name="Jones M.K."/>
            <person name="Ragan M.A."/>
            <person name="McManus D.P."/>
            <person name="Krause L."/>
        </authorList>
    </citation>
    <scope>NUCLEOTIDE SEQUENCE [LARGE SCALE GENOMIC DNA]</scope>
    <source>
        <strain evidence="13 14">IND2009</strain>
    </source>
</reference>
<dbReference type="GO" id="GO:0005938">
    <property type="term" value="C:cell cortex"/>
    <property type="evidence" value="ECO:0007669"/>
    <property type="project" value="UniProtKB-SubCell"/>
</dbReference>
<evidence type="ECO:0000256" key="2">
    <source>
        <dbReference type="ARBA" id="ARBA00004544"/>
    </source>
</evidence>
<dbReference type="GO" id="GO:0030016">
    <property type="term" value="C:myofibril"/>
    <property type="evidence" value="ECO:0007669"/>
    <property type="project" value="TreeGrafter"/>
</dbReference>
<dbReference type="GO" id="GO:0003785">
    <property type="term" value="F:actin monomer binding"/>
    <property type="evidence" value="ECO:0007669"/>
    <property type="project" value="TreeGrafter"/>
</dbReference>
<sequence>MTHQSGIRAGEHVAAQMVAAQRNNVRALQVGIEEESLVIGAVEPIRSSWKNDYDPAVLHLLDESTPCYVFFKLDSVTEFGHDWLMINWVPEKATVRDKMLYASTKATVRKQFGDHLIKEELNGNTVSDVSLRGFEQHLASKAAPAPLTVAEREKAKILNNEMSGGFYDVRQTVGSISFELTEKAVLSIQDFLQSTVDYVQLMIDSEHEKITAACCCKRIEPHRIVQQTPENEGRYHVYRFRYEHGGRMNASLLFMHSISGYQSSVKSRMLYSSCKSSLLSQLERQFGLQFDHRLETDNMKELTAGYLLDILYPKPIEQKPKFEKPQGPSGRRPRTQLQ</sequence>
<evidence type="ECO:0000256" key="6">
    <source>
        <dbReference type="ARBA" id="ARBA00023203"/>
    </source>
</evidence>
<keyword evidence="5" id="KW-0677">Repeat</keyword>
<evidence type="ECO:0000256" key="9">
    <source>
        <dbReference type="ARBA" id="ARBA00056419"/>
    </source>
</evidence>
<evidence type="ECO:0000256" key="4">
    <source>
        <dbReference type="ARBA" id="ARBA00022490"/>
    </source>
</evidence>
<evidence type="ECO:0000256" key="7">
    <source>
        <dbReference type="ARBA" id="ARBA00023212"/>
    </source>
</evidence>
<feature type="domain" description="ADF-H" evidence="12">
    <location>
        <begin position="173"/>
        <end position="312"/>
    </location>
</feature>
<dbReference type="FunFam" id="3.40.20.10:FF:000007">
    <property type="entry name" value="Twinfilin-1 isoform 1"/>
    <property type="match status" value="1"/>
</dbReference>
<evidence type="ECO:0000256" key="3">
    <source>
        <dbReference type="ARBA" id="ARBA00009557"/>
    </source>
</evidence>
<keyword evidence="6" id="KW-0009">Actin-binding</keyword>
<dbReference type="CDD" id="cd11285">
    <property type="entry name" value="ADF_Twf-N_like"/>
    <property type="match status" value="1"/>
</dbReference>
<dbReference type="GO" id="GO:0051015">
    <property type="term" value="F:actin filament binding"/>
    <property type="evidence" value="ECO:0007669"/>
    <property type="project" value="TreeGrafter"/>
</dbReference>
<dbReference type="Gene3D" id="3.40.20.10">
    <property type="entry name" value="Severin"/>
    <property type="match status" value="2"/>
</dbReference>
<dbReference type="InterPro" id="IPR028458">
    <property type="entry name" value="Twinfilin"/>
</dbReference>
<dbReference type="PANTHER" id="PTHR13759:SF1">
    <property type="entry name" value="TWINFILIN"/>
    <property type="match status" value="1"/>
</dbReference>
<evidence type="ECO:0000313" key="13">
    <source>
        <dbReference type="EMBL" id="KAA3673773.1"/>
    </source>
</evidence>
<dbReference type="PANTHER" id="PTHR13759">
    <property type="entry name" value="TWINFILIN"/>
    <property type="match status" value="1"/>
</dbReference>
<comment type="subunit">
    <text evidence="8">Interacts with G-actin; ADP-actin form.</text>
</comment>
<dbReference type="InterPro" id="IPR002108">
    <property type="entry name" value="ADF-H"/>
</dbReference>
<protein>
    <recommendedName>
        <fullName evidence="10">Twinfilin</fullName>
    </recommendedName>
</protein>
<keyword evidence="4" id="KW-0963">Cytoplasm</keyword>
<name>A0A5J4NE98_9TREM</name>
<dbReference type="SUPFAM" id="SSF55753">
    <property type="entry name" value="Actin depolymerizing proteins"/>
    <property type="match status" value="2"/>
</dbReference>
<dbReference type="InterPro" id="IPR029006">
    <property type="entry name" value="ADF-H/Gelsolin-like_dom_sf"/>
</dbReference>
<comment type="caution">
    <text evidence="13">The sequence shown here is derived from an EMBL/GenBank/DDBJ whole genome shotgun (WGS) entry which is preliminary data.</text>
</comment>
<gene>
    <name evidence="13" type="ORF">DEA37_0014760</name>
</gene>
<evidence type="ECO:0000256" key="1">
    <source>
        <dbReference type="ARBA" id="ARBA00004245"/>
    </source>
</evidence>
<dbReference type="GO" id="GO:0005884">
    <property type="term" value="C:actin filament"/>
    <property type="evidence" value="ECO:0007669"/>
    <property type="project" value="TreeGrafter"/>
</dbReference>
<dbReference type="GO" id="GO:0030042">
    <property type="term" value="P:actin filament depolymerization"/>
    <property type="evidence" value="ECO:0007669"/>
    <property type="project" value="TreeGrafter"/>
</dbReference>
<dbReference type="AlphaFoldDB" id="A0A5J4NE98"/>
<comment type="similarity">
    <text evidence="3">Belongs to the actin-binding proteins ADF family. Twinfilin subfamily.</text>
</comment>
<keyword evidence="7" id="KW-0206">Cytoskeleton</keyword>
<feature type="region of interest" description="Disordered" evidence="11">
    <location>
        <begin position="318"/>
        <end position="338"/>
    </location>
</feature>
<proteinExistence type="inferred from homology"/>
<evidence type="ECO:0000256" key="11">
    <source>
        <dbReference type="SAM" id="MobiDB-lite"/>
    </source>
</evidence>
<dbReference type="GO" id="GO:0010591">
    <property type="term" value="P:regulation of lamellipodium assembly"/>
    <property type="evidence" value="ECO:0007669"/>
    <property type="project" value="TreeGrafter"/>
</dbReference>
<organism evidence="13 14">
    <name type="scientific">Paragonimus westermani</name>
    <dbReference type="NCBI Taxonomy" id="34504"/>
    <lineage>
        <taxon>Eukaryota</taxon>
        <taxon>Metazoa</taxon>
        <taxon>Spiralia</taxon>
        <taxon>Lophotrochozoa</taxon>
        <taxon>Platyhelminthes</taxon>
        <taxon>Trematoda</taxon>
        <taxon>Digenea</taxon>
        <taxon>Plagiorchiida</taxon>
        <taxon>Troglotremata</taxon>
        <taxon>Troglotrematidae</taxon>
        <taxon>Paragonimus</taxon>
    </lineage>
</organism>
<dbReference type="GO" id="GO:0051016">
    <property type="term" value="P:barbed-end actin filament capping"/>
    <property type="evidence" value="ECO:0007669"/>
    <property type="project" value="TreeGrafter"/>
</dbReference>
<dbReference type="Pfam" id="PF00241">
    <property type="entry name" value="Cofilin_ADF"/>
    <property type="match status" value="2"/>
</dbReference>
<feature type="domain" description="ADF-H" evidence="12">
    <location>
        <begin position="1"/>
        <end position="139"/>
    </location>
</feature>
<dbReference type="GO" id="GO:0010976">
    <property type="term" value="P:positive regulation of neuron projection development"/>
    <property type="evidence" value="ECO:0007669"/>
    <property type="project" value="TreeGrafter"/>
</dbReference>
<accession>A0A5J4NE98</accession>
<evidence type="ECO:0000256" key="8">
    <source>
        <dbReference type="ARBA" id="ARBA00038532"/>
    </source>
</evidence>